<proteinExistence type="predicted"/>
<feature type="region of interest" description="Disordered" evidence="1">
    <location>
        <begin position="68"/>
        <end position="111"/>
    </location>
</feature>
<protein>
    <submittedName>
        <fullName evidence="2">Uncharacterized protein</fullName>
    </submittedName>
</protein>
<organism evidence="2 3">
    <name type="scientific">Hibiscus sabdariffa</name>
    <name type="common">roselle</name>
    <dbReference type="NCBI Taxonomy" id="183260"/>
    <lineage>
        <taxon>Eukaryota</taxon>
        <taxon>Viridiplantae</taxon>
        <taxon>Streptophyta</taxon>
        <taxon>Embryophyta</taxon>
        <taxon>Tracheophyta</taxon>
        <taxon>Spermatophyta</taxon>
        <taxon>Magnoliopsida</taxon>
        <taxon>eudicotyledons</taxon>
        <taxon>Gunneridae</taxon>
        <taxon>Pentapetalae</taxon>
        <taxon>rosids</taxon>
        <taxon>malvids</taxon>
        <taxon>Malvales</taxon>
        <taxon>Malvaceae</taxon>
        <taxon>Malvoideae</taxon>
        <taxon>Hibiscus</taxon>
    </lineage>
</organism>
<reference evidence="2 3" key="1">
    <citation type="journal article" date="2024" name="G3 (Bethesda)">
        <title>Genome assembly of Hibiscus sabdariffa L. provides insights into metabolisms of medicinal natural products.</title>
        <authorList>
            <person name="Kim T."/>
        </authorList>
    </citation>
    <scope>NUCLEOTIDE SEQUENCE [LARGE SCALE GENOMIC DNA]</scope>
    <source>
        <strain evidence="2">TK-2024</strain>
        <tissue evidence="2">Old leaves</tissue>
    </source>
</reference>
<sequence length="305" mass="32823">MKDQQVVKRSRGECDKVMDVGLGEVMGTLGWDAMIGEEGAIKQGSDGNLKPSFRDMLVMEAEKAKHCVATTGTSSAPPKDRFGTWLRAPSRRSRKVSDNKLASNPDRSNRDQVKVAVSRFPMLDPDVNDVEVREMEHGVGDVGSGDVLVEVSKSFSVEDGGSKGLEGVDNAQEDNLVVIKVRGSEKRVLLRGSGSDSMEQVASKGLPVSDQVGAIVVVAKDVIIHEPIMLNADAHVAVRVFERGSGLATKKGAGRQSITGNLDRELESSGKGDKALSLGGDDHRLAEVDDVQWRENASFDKSLRK</sequence>
<gene>
    <name evidence="2" type="ORF">V6N11_080584</name>
</gene>
<feature type="region of interest" description="Disordered" evidence="1">
    <location>
        <begin position="260"/>
        <end position="279"/>
    </location>
</feature>
<dbReference type="Proteomes" id="UP001396334">
    <property type="component" value="Unassembled WGS sequence"/>
</dbReference>
<evidence type="ECO:0000313" key="3">
    <source>
        <dbReference type="Proteomes" id="UP001396334"/>
    </source>
</evidence>
<feature type="compositionally biased region" description="Basic and acidic residues" evidence="1">
    <location>
        <begin position="262"/>
        <end position="279"/>
    </location>
</feature>
<dbReference type="EMBL" id="JBBPBN010000025">
    <property type="protein sequence ID" value="KAK9009115.1"/>
    <property type="molecule type" value="Genomic_DNA"/>
</dbReference>
<keyword evidence="3" id="KW-1185">Reference proteome</keyword>
<accession>A0ABR2R825</accession>
<comment type="caution">
    <text evidence="2">The sequence shown here is derived from an EMBL/GenBank/DDBJ whole genome shotgun (WGS) entry which is preliminary data.</text>
</comment>
<evidence type="ECO:0000256" key="1">
    <source>
        <dbReference type="SAM" id="MobiDB-lite"/>
    </source>
</evidence>
<evidence type="ECO:0000313" key="2">
    <source>
        <dbReference type="EMBL" id="KAK9009115.1"/>
    </source>
</evidence>
<name>A0ABR2R825_9ROSI</name>